<evidence type="ECO:0000313" key="4">
    <source>
        <dbReference type="EMBL" id="KAL2916377.1"/>
    </source>
</evidence>
<evidence type="ECO:0000256" key="3">
    <source>
        <dbReference type="ARBA" id="ARBA00023006"/>
    </source>
</evidence>
<dbReference type="PANTHER" id="PTHR13292:SF0">
    <property type="entry name" value="AUTOPHAGY-RELATED PROTEIN 101"/>
    <property type="match status" value="1"/>
</dbReference>
<organism evidence="4 5">
    <name type="scientific">Polyrhizophydium stewartii</name>
    <dbReference type="NCBI Taxonomy" id="2732419"/>
    <lineage>
        <taxon>Eukaryota</taxon>
        <taxon>Fungi</taxon>
        <taxon>Fungi incertae sedis</taxon>
        <taxon>Chytridiomycota</taxon>
        <taxon>Chytridiomycota incertae sedis</taxon>
        <taxon>Chytridiomycetes</taxon>
        <taxon>Rhizophydiales</taxon>
        <taxon>Rhizophydiales incertae sedis</taxon>
        <taxon>Polyrhizophydium</taxon>
    </lineage>
</organism>
<sequence>MIAASGLDGTAPRLACDHCGVACPAVVALELSVERYYAKDVLRAVLHTILFHRHMSTTRPVEADIDALEITYASLADERHTQVVRVIEEKVTEFAGIMEMQPTASSDKIKVAVMFYERRPKKSWFVKADEDTWEIAAQLTQARTEQQQLQAQAQLVRSLCDCLTTISNEANEHRDRIPPLVTSDPFPFQIAVSSQPTTFWNALTKMIPSN</sequence>
<keyword evidence="3" id="KW-0072">Autophagy</keyword>
<dbReference type="PANTHER" id="PTHR13292">
    <property type="entry name" value="AUTOPHAGY-RELATED PROTEIN 101"/>
    <property type="match status" value="1"/>
</dbReference>
<reference evidence="4 5" key="1">
    <citation type="submission" date="2023-09" db="EMBL/GenBank/DDBJ databases">
        <title>Pangenome analysis of Batrachochytrium dendrobatidis and related Chytrids.</title>
        <authorList>
            <person name="Yacoub M.N."/>
            <person name="Stajich J.E."/>
            <person name="James T.Y."/>
        </authorList>
    </citation>
    <scope>NUCLEOTIDE SEQUENCE [LARGE SCALE GENOMIC DNA]</scope>
    <source>
        <strain evidence="4 5">JEL0888</strain>
    </source>
</reference>
<keyword evidence="5" id="KW-1185">Reference proteome</keyword>
<evidence type="ECO:0000256" key="2">
    <source>
        <dbReference type="ARBA" id="ARBA00018874"/>
    </source>
</evidence>
<dbReference type="InterPro" id="IPR012445">
    <property type="entry name" value="ATG101"/>
</dbReference>
<name>A0ABR4NA45_9FUNG</name>
<proteinExistence type="inferred from homology"/>
<comment type="caution">
    <text evidence="4">The sequence shown here is derived from an EMBL/GenBank/DDBJ whole genome shotgun (WGS) entry which is preliminary data.</text>
</comment>
<dbReference type="EMBL" id="JADGIZ020000017">
    <property type="protein sequence ID" value="KAL2916377.1"/>
    <property type="molecule type" value="Genomic_DNA"/>
</dbReference>
<dbReference type="Pfam" id="PF07855">
    <property type="entry name" value="ATG101"/>
    <property type="match status" value="1"/>
</dbReference>
<protein>
    <recommendedName>
        <fullName evidence="2">Autophagy-related protein 101</fullName>
    </recommendedName>
</protein>
<dbReference type="Proteomes" id="UP001527925">
    <property type="component" value="Unassembled WGS sequence"/>
</dbReference>
<gene>
    <name evidence="4" type="ORF">HK105_204133</name>
</gene>
<comment type="similarity">
    <text evidence="1">Belongs to the ATG101 family.</text>
</comment>
<evidence type="ECO:0000313" key="5">
    <source>
        <dbReference type="Proteomes" id="UP001527925"/>
    </source>
</evidence>
<evidence type="ECO:0000256" key="1">
    <source>
        <dbReference type="ARBA" id="ARBA00007130"/>
    </source>
</evidence>
<accession>A0ABR4NA45</accession>